<evidence type="ECO:0000313" key="3">
    <source>
        <dbReference type="EMBL" id="KAE9338998.1"/>
    </source>
</evidence>
<evidence type="ECO:0000313" key="2">
    <source>
        <dbReference type="EMBL" id="KAE9122146.1"/>
    </source>
</evidence>
<name>A0A6A3SRQ9_9STRA</name>
<organism evidence="2 4">
    <name type="scientific">Phytophthora fragariae</name>
    <dbReference type="NCBI Taxonomy" id="53985"/>
    <lineage>
        <taxon>Eukaryota</taxon>
        <taxon>Sar</taxon>
        <taxon>Stramenopiles</taxon>
        <taxon>Oomycota</taxon>
        <taxon>Peronosporomycetes</taxon>
        <taxon>Peronosporales</taxon>
        <taxon>Peronosporaceae</taxon>
        <taxon>Phytophthora</taxon>
    </lineage>
</organism>
<dbReference type="EMBL" id="QXFY01000642">
    <property type="protein sequence ID" value="KAE9338998.1"/>
    <property type="molecule type" value="Genomic_DNA"/>
</dbReference>
<evidence type="ECO:0000313" key="5">
    <source>
        <dbReference type="Proteomes" id="UP000486351"/>
    </source>
</evidence>
<dbReference type="AlphaFoldDB" id="A0A6A3SRQ9"/>
<dbReference type="Proteomes" id="UP000486351">
    <property type="component" value="Unassembled WGS sequence"/>
</dbReference>
<proteinExistence type="predicted"/>
<comment type="caution">
    <text evidence="2">The sequence shown here is derived from an EMBL/GenBank/DDBJ whole genome shotgun (WGS) entry which is preliminary data.</text>
</comment>
<dbReference type="EMBL" id="QXFZ01000302">
    <property type="protein sequence ID" value="KAE9122146.1"/>
    <property type="molecule type" value="Genomic_DNA"/>
</dbReference>
<gene>
    <name evidence="2" type="ORF">PF007_g7553</name>
    <name evidence="3" type="ORF">PF008_g11772</name>
</gene>
<protein>
    <submittedName>
        <fullName evidence="2">Uncharacterized protein</fullName>
    </submittedName>
</protein>
<dbReference type="Proteomes" id="UP000441208">
    <property type="component" value="Unassembled WGS sequence"/>
</dbReference>
<accession>A0A6A3SRQ9</accession>
<reference evidence="2 4" key="1">
    <citation type="submission" date="2018-08" db="EMBL/GenBank/DDBJ databases">
        <title>Genomic investigation of the strawberry pathogen Phytophthora fragariae indicates pathogenicity is determined by transcriptional variation in three key races.</title>
        <authorList>
            <person name="Adams T.M."/>
            <person name="Armitage A.D."/>
            <person name="Sobczyk M.K."/>
            <person name="Bates H.J."/>
            <person name="Dunwell J.M."/>
            <person name="Nellist C.F."/>
            <person name="Harrison R.J."/>
        </authorList>
    </citation>
    <scope>NUCLEOTIDE SEQUENCE [LARGE SCALE GENOMIC DNA]</scope>
    <source>
        <strain evidence="2 4">NOV-71</strain>
        <strain evidence="3 5">NOV-77</strain>
    </source>
</reference>
<evidence type="ECO:0000256" key="1">
    <source>
        <dbReference type="SAM" id="MobiDB-lite"/>
    </source>
</evidence>
<evidence type="ECO:0000313" key="4">
    <source>
        <dbReference type="Proteomes" id="UP000441208"/>
    </source>
</evidence>
<sequence length="78" mass="8775">MRDCPTATDAKKDAALAAWREQRKSQPERAKHVAEKGISKKVVLVNSILEIPLCPDTGSDRNIISRDYLNELKELDAR</sequence>
<feature type="region of interest" description="Disordered" evidence="1">
    <location>
        <begin position="1"/>
        <end position="33"/>
    </location>
</feature>